<feature type="compositionally biased region" description="Polar residues" evidence="1">
    <location>
        <begin position="46"/>
        <end position="59"/>
    </location>
</feature>
<feature type="compositionally biased region" description="Polar residues" evidence="1">
    <location>
        <begin position="75"/>
        <end position="84"/>
    </location>
</feature>
<organism evidence="2 3">
    <name type="scientific">Paenibacillus hemerocallicola</name>
    <dbReference type="NCBI Taxonomy" id="1172614"/>
    <lineage>
        <taxon>Bacteria</taxon>
        <taxon>Bacillati</taxon>
        <taxon>Bacillota</taxon>
        <taxon>Bacilli</taxon>
        <taxon>Bacillales</taxon>
        <taxon>Paenibacillaceae</taxon>
        <taxon>Paenibacillus</taxon>
    </lineage>
</organism>
<evidence type="ECO:0000256" key="1">
    <source>
        <dbReference type="SAM" id="MobiDB-lite"/>
    </source>
</evidence>
<feature type="compositionally biased region" description="Polar residues" evidence="1">
    <location>
        <begin position="93"/>
        <end position="146"/>
    </location>
</feature>
<name>A0A5C4SX15_9BACL</name>
<sequence length="229" mass="24744">MNKKKKLKKLLIWTASVLLVFAIGAYFVFDYATNYVLRSIVASGSGYSSIGTPNISPPQTKEETESTKLPEDKGTNTSETSVSGIKQDEIPKDSTSGQPVPSNSSTTKEPAKNDSTGPSTSQPNPETTQPQSQQPGANISSEQAQKAQEDITLKDKSKVTSVLLSKLSASDIKLFMQMSESGVSVEEKQKAKKIILQKLTEEEYNELIAIASKLGLSSSGKSYQESLKE</sequence>
<evidence type="ECO:0000313" key="2">
    <source>
        <dbReference type="EMBL" id="TNJ59746.1"/>
    </source>
</evidence>
<protein>
    <submittedName>
        <fullName evidence="2">Uncharacterized protein</fullName>
    </submittedName>
</protein>
<dbReference type="Proteomes" id="UP000307943">
    <property type="component" value="Unassembled WGS sequence"/>
</dbReference>
<feature type="compositionally biased region" description="Basic and acidic residues" evidence="1">
    <location>
        <begin position="60"/>
        <end position="74"/>
    </location>
</feature>
<feature type="region of interest" description="Disordered" evidence="1">
    <location>
        <begin position="46"/>
        <end position="152"/>
    </location>
</feature>
<dbReference type="EMBL" id="VDCQ01000090">
    <property type="protein sequence ID" value="TNJ59746.1"/>
    <property type="molecule type" value="Genomic_DNA"/>
</dbReference>
<evidence type="ECO:0000313" key="3">
    <source>
        <dbReference type="Proteomes" id="UP000307943"/>
    </source>
</evidence>
<proteinExistence type="predicted"/>
<gene>
    <name evidence="2" type="ORF">FE784_36865</name>
</gene>
<accession>A0A5C4SX15</accession>
<reference evidence="2 3" key="1">
    <citation type="submission" date="2019-05" db="EMBL/GenBank/DDBJ databases">
        <title>We sequenced the genome of Paenibacillus hemerocallicola KCTC 33185 for further insight into its adaptation and study the phylogeny of Paenibacillus.</title>
        <authorList>
            <person name="Narsing Rao M.P."/>
        </authorList>
    </citation>
    <scope>NUCLEOTIDE SEQUENCE [LARGE SCALE GENOMIC DNA]</scope>
    <source>
        <strain evidence="2 3">KCTC 33185</strain>
    </source>
</reference>
<dbReference type="RefSeq" id="WP_139607240.1">
    <property type="nucleotide sequence ID" value="NZ_VDCQ01000090.1"/>
</dbReference>
<comment type="caution">
    <text evidence="2">The sequence shown here is derived from an EMBL/GenBank/DDBJ whole genome shotgun (WGS) entry which is preliminary data.</text>
</comment>
<dbReference type="AlphaFoldDB" id="A0A5C4SX15"/>
<keyword evidence="3" id="KW-1185">Reference proteome</keyword>